<dbReference type="InterPro" id="IPR029056">
    <property type="entry name" value="Ribokinase-like"/>
</dbReference>
<feature type="domain" description="Carbohydrate kinase PfkB" evidence="6">
    <location>
        <begin position="191"/>
        <end position="409"/>
    </location>
</feature>
<dbReference type="InterPro" id="IPR002139">
    <property type="entry name" value="Ribo/fructo_kinase"/>
</dbReference>
<feature type="compositionally biased region" description="Basic residues" evidence="5">
    <location>
        <begin position="66"/>
        <end position="75"/>
    </location>
</feature>
<evidence type="ECO:0000256" key="4">
    <source>
        <dbReference type="RuleBase" id="RU003704"/>
    </source>
</evidence>
<dbReference type="Proteomes" id="UP000275267">
    <property type="component" value="Unassembled WGS sequence"/>
</dbReference>
<dbReference type="PANTHER" id="PTHR42774">
    <property type="entry name" value="PHOSPHOTRANSFERASE SYSTEM TRANSPORT PROTEIN"/>
    <property type="match status" value="1"/>
</dbReference>
<keyword evidence="3 4" id="KW-0418">Kinase</keyword>
<dbReference type="InterPro" id="IPR002173">
    <property type="entry name" value="Carboh/pur_kinase_PfkB_CS"/>
</dbReference>
<dbReference type="AlphaFoldDB" id="A0A3L6Q9B3"/>
<feature type="region of interest" description="Disordered" evidence="5">
    <location>
        <begin position="66"/>
        <end position="172"/>
    </location>
</feature>
<sequence>MLAGVADGVMDGLPSPVSVLLSSLVPLDLASQIALDLVRFDMVGASLFWRVAFALARKRQALKHTAIAHRRRTRKGNPSNNRLVGVGTKASPAKEGRRDGALRKPAAAAHRSSPHSSSSSGQGGYSAASPPPQCHRHRHGLRRPQPRRGTAPAPSLPSDKARSVSSSASVSAPPPLPFCDAPQLGCGGISVDYLATVASFPNPDDKIRSLELKVQGGGNTGNALTAAARLGLRPRIISKVANDAQGRNILSELQADGIDTSYILVAEDGNSPFTYIIVDQQTKTRTCIHTPGSPPLVPEELTKANLSSALDGADIVYFDVRLHDTALLVAEEASQRKIPILIDAERKREGLDELLNFASYVVCSAKFPQAWTGASSLPVALVSMLSRLPKIKFVIITLGEKGCLMLERSMTDASEAGEIDAEALLESLQKKVDQSSTIPKCIASKSNLRISADGVGSISGRLLLGTAEVIPPGELIDTTGAGDAFIGAVLYAPFVREASKFPFPEISCDKVYAPACHQRGCCLLQHKWLVAVAEVWGLGAAFLVAQTHAWLAIDTNEAEFHTNEA</sequence>
<comment type="caution">
    <text evidence="7">The sequence shown here is derived from an EMBL/GenBank/DDBJ whole genome shotgun (WGS) entry which is preliminary data.</text>
</comment>
<dbReference type="PROSITE" id="PS00584">
    <property type="entry name" value="PFKB_KINASES_2"/>
    <property type="match status" value="1"/>
</dbReference>
<evidence type="ECO:0000259" key="6">
    <source>
        <dbReference type="Pfam" id="PF00294"/>
    </source>
</evidence>
<feature type="compositionally biased region" description="Low complexity" evidence="5">
    <location>
        <begin position="105"/>
        <end position="128"/>
    </location>
</feature>
<dbReference type="STRING" id="4540.A0A3L6Q9B3"/>
<comment type="similarity">
    <text evidence="1 4">Belongs to the carbohydrate kinase PfkB family.</text>
</comment>
<keyword evidence="2 4" id="KW-0808">Transferase</keyword>
<dbReference type="InterPro" id="IPR052562">
    <property type="entry name" value="Ketohexokinase-related"/>
</dbReference>
<accession>A0A3L6Q9B3</accession>
<proteinExistence type="inferred from homology"/>
<dbReference type="PRINTS" id="PR00990">
    <property type="entry name" value="RIBOKINASE"/>
</dbReference>
<dbReference type="Gene3D" id="3.40.1190.20">
    <property type="match status" value="1"/>
</dbReference>
<feature type="compositionally biased region" description="Basic residues" evidence="5">
    <location>
        <begin position="134"/>
        <end position="146"/>
    </location>
</feature>
<evidence type="ECO:0000313" key="7">
    <source>
        <dbReference type="EMBL" id="RLM74750.1"/>
    </source>
</evidence>
<evidence type="ECO:0000313" key="8">
    <source>
        <dbReference type="Proteomes" id="UP000275267"/>
    </source>
</evidence>
<dbReference type="InterPro" id="IPR011611">
    <property type="entry name" value="PfkB_dom"/>
</dbReference>
<dbReference type="EMBL" id="PQIB02000013">
    <property type="protein sequence ID" value="RLM74750.1"/>
    <property type="molecule type" value="Genomic_DNA"/>
</dbReference>
<protein>
    <recommendedName>
        <fullName evidence="6">Carbohydrate kinase PfkB domain-containing protein</fullName>
    </recommendedName>
</protein>
<feature type="compositionally biased region" description="Basic and acidic residues" evidence="5">
    <location>
        <begin position="92"/>
        <end position="102"/>
    </location>
</feature>
<dbReference type="Pfam" id="PF00294">
    <property type="entry name" value="PfkB"/>
    <property type="match status" value="1"/>
</dbReference>
<dbReference type="CDD" id="cd01945">
    <property type="entry name" value="ribokinase_group_B"/>
    <property type="match status" value="1"/>
</dbReference>
<reference evidence="8" key="1">
    <citation type="journal article" date="2019" name="Nat. Commun.">
        <title>The genome of broomcorn millet.</title>
        <authorList>
            <person name="Zou C."/>
            <person name="Miki D."/>
            <person name="Li D."/>
            <person name="Tang Q."/>
            <person name="Xiao L."/>
            <person name="Rajput S."/>
            <person name="Deng P."/>
            <person name="Jia W."/>
            <person name="Huang R."/>
            <person name="Zhang M."/>
            <person name="Sun Y."/>
            <person name="Hu J."/>
            <person name="Fu X."/>
            <person name="Schnable P.S."/>
            <person name="Li F."/>
            <person name="Zhang H."/>
            <person name="Feng B."/>
            <person name="Zhu X."/>
            <person name="Liu R."/>
            <person name="Schnable J.C."/>
            <person name="Zhu J.-K."/>
            <person name="Zhang H."/>
        </authorList>
    </citation>
    <scope>NUCLEOTIDE SEQUENCE [LARGE SCALE GENOMIC DNA]</scope>
</reference>
<dbReference type="OrthoDB" id="204058at2759"/>
<evidence type="ECO:0000256" key="3">
    <source>
        <dbReference type="ARBA" id="ARBA00022777"/>
    </source>
</evidence>
<dbReference type="SUPFAM" id="SSF53613">
    <property type="entry name" value="Ribokinase-like"/>
    <property type="match status" value="1"/>
</dbReference>
<evidence type="ECO:0000256" key="1">
    <source>
        <dbReference type="ARBA" id="ARBA00010688"/>
    </source>
</evidence>
<keyword evidence="8" id="KW-1185">Reference proteome</keyword>
<organism evidence="7 8">
    <name type="scientific">Panicum miliaceum</name>
    <name type="common">Proso millet</name>
    <name type="synonym">Broomcorn millet</name>
    <dbReference type="NCBI Taxonomy" id="4540"/>
    <lineage>
        <taxon>Eukaryota</taxon>
        <taxon>Viridiplantae</taxon>
        <taxon>Streptophyta</taxon>
        <taxon>Embryophyta</taxon>
        <taxon>Tracheophyta</taxon>
        <taxon>Spermatophyta</taxon>
        <taxon>Magnoliopsida</taxon>
        <taxon>Liliopsida</taxon>
        <taxon>Poales</taxon>
        <taxon>Poaceae</taxon>
        <taxon>PACMAD clade</taxon>
        <taxon>Panicoideae</taxon>
        <taxon>Panicodae</taxon>
        <taxon>Paniceae</taxon>
        <taxon>Panicinae</taxon>
        <taxon>Panicum</taxon>
        <taxon>Panicum sect. Panicum</taxon>
    </lineage>
</organism>
<dbReference type="GO" id="GO:0016301">
    <property type="term" value="F:kinase activity"/>
    <property type="evidence" value="ECO:0007669"/>
    <property type="project" value="UniProtKB-KW"/>
</dbReference>
<gene>
    <name evidence="7" type="ORF">C2845_PM15G18620</name>
</gene>
<name>A0A3L6Q9B3_PANMI</name>
<dbReference type="PANTHER" id="PTHR42774:SF3">
    <property type="entry name" value="KETOHEXOKINASE"/>
    <property type="match status" value="1"/>
</dbReference>
<evidence type="ECO:0000256" key="5">
    <source>
        <dbReference type="SAM" id="MobiDB-lite"/>
    </source>
</evidence>
<evidence type="ECO:0000256" key="2">
    <source>
        <dbReference type="ARBA" id="ARBA00022679"/>
    </source>
</evidence>